<dbReference type="AlphaFoldDB" id="A0AAD7BM19"/>
<name>A0AAD7BM19_9AGAR</name>
<sequence length="423" mass="47200">MLNPQLAYQVRVPVSSLPRQSHIPQDSNWMYTALSHLQPTLLNQSFESYIVQHIFTPLGMRASTYSVAEAEAQGTFAHGHHWSMKDLRVGRNGTRTATERVWAGAAGILSSARDLERRYQSRWPAMLLNNGRHPETNETVIPENVVEHTTLGRVVLLPKAEFPETSPKVYGCGQSRFSYRGHEILEHGGSNPGFKTIVSRLPQDDFGVIVLSNDDAYFAIIDKMLGLEPIDWRARYIEADVKARREAVKPPRPRPVAPTQFEAMEGVFENGAYGILAPCFVSTSSSRRCISVLADPAVRRIVDPNIPTFIAPFKRTFAMHVRLEHWQGNVFNASVVWSNGDVRRKEGYATGMDTGMGSTGLEDTGDVVVGLDNHFEAEWVPPSADSVGGWAFRGDFWGKFGEVRELEGSVEEKAEVWFGRVEA</sequence>
<evidence type="ECO:0000259" key="2">
    <source>
        <dbReference type="Pfam" id="PF00144"/>
    </source>
</evidence>
<proteinExistence type="inferred from homology"/>
<evidence type="ECO:0000313" key="4">
    <source>
        <dbReference type="Proteomes" id="UP001221142"/>
    </source>
</evidence>
<gene>
    <name evidence="3" type="ORF">FB45DRAFT_924163</name>
</gene>
<comment type="caution">
    <text evidence="3">The sequence shown here is derived from an EMBL/GenBank/DDBJ whole genome shotgun (WGS) entry which is preliminary data.</text>
</comment>
<dbReference type="PANTHER" id="PTHR46825:SF15">
    <property type="entry name" value="BETA-LACTAMASE-RELATED DOMAIN-CONTAINING PROTEIN"/>
    <property type="match status" value="1"/>
</dbReference>
<feature type="domain" description="Beta-lactamase-related" evidence="2">
    <location>
        <begin position="27"/>
        <end position="216"/>
    </location>
</feature>
<comment type="similarity">
    <text evidence="1">Belongs to the peptidase S12 family.</text>
</comment>
<dbReference type="SUPFAM" id="SSF56601">
    <property type="entry name" value="beta-lactamase/transpeptidase-like"/>
    <property type="match status" value="1"/>
</dbReference>
<dbReference type="InterPro" id="IPR050491">
    <property type="entry name" value="AmpC-like"/>
</dbReference>
<dbReference type="InterPro" id="IPR012338">
    <property type="entry name" value="Beta-lactam/transpept-like"/>
</dbReference>
<dbReference type="PANTHER" id="PTHR46825">
    <property type="entry name" value="D-ALANYL-D-ALANINE-CARBOXYPEPTIDASE/ENDOPEPTIDASE AMPH"/>
    <property type="match status" value="1"/>
</dbReference>
<organism evidence="3 4">
    <name type="scientific">Roridomyces roridus</name>
    <dbReference type="NCBI Taxonomy" id="1738132"/>
    <lineage>
        <taxon>Eukaryota</taxon>
        <taxon>Fungi</taxon>
        <taxon>Dikarya</taxon>
        <taxon>Basidiomycota</taxon>
        <taxon>Agaricomycotina</taxon>
        <taxon>Agaricomycetes</taxon>
        <taxon>Agaricomycetidae</taxon>
        <taxon>Agaricales</taxon>
        <taxon>Marasmiineae</taxon>
        <taxon>Mycenaceae</taxon>
        <taxon>Roridomyces</taxon>
    </lineage>
</organism>
<protein>
    <submittedName>
        <fullName evidence="3">Beta-lactamase/transpeptidase-like protein</fullName>
    </submittedName>
</protein>
<evidence type="ECO:0000313" key="3">
    <source>
        <dbReference type="EMBL" id="KAJ7624764.1"/>
    </source>
</evidence>
<dbReference type="EMBL" id="JARKIF010000013">
    <property type="protein sequence ID" value="KAJ7624764.1"/>
    <property type="molecule type" value="Genomic_DNA"/>
</dbReference>
<reference evidence="3" key="1">
    <citation type="submission" date="2023-03" db="EMBL/GenBank/DDBJ databases">
        <title>Massive genome expansion in bonnet fungi (Mycena s.s.) driven by repeated elements and novel gene families across ecological guilds.</title>
        <authorList>
            <consortium name="Lawrence Berkeley National Laboratory"/>
            <person name="Harder C.B."/>
            <person name="Miyauchi S."/>
            <person name="Viragh M."/>
            <person name="Kuo A."/>
            <person name="Thoen E."/>
            <person name="Andreopoulos B."/>
            <person name="Lu D."/>
            <person name="Skrede I."/>
            <person name="Drula E."/>
            <person name="Henrissat B."/>
            <person name="Morin E."/>
            <person name="Kohler A."/>
            <person name="Barry K."/>
            <person name="LaButti K."/>
            <person name="Morin E."/>
            <person name="Salamov A."/>
            <person name="Lipzen A."/>
            <person name="Mereny Z."/>
            <person name="Hegedus B."/>
            <person name="Baldrian P."/>
            <person name="Stursova M."/>
            <person name="Weitz H."/>
            <person name="Taylor A."/>
            <person name="Grigoriev I.V."/>
            <person name="Nagy L.G."/>
            <person name="Martin F."/>
            <person name="Kauserud H."/>
        </authorList>
    </citation>
    <scope>NUCLEOTIDE SEQUENCE</scope>
    <source>
        <strain evidence="3">9284</strain>
    </source>
</reference>
<dbReference type="InterPro" id="IPR001466">
    <property type="entry name" value="Beta-lactam-related"/>
</dbReference>
<keyword evidence="4" id="KW-1185">Reference proteome</keyword>
<dbReference type="Proteomes" id="UP001221142">
    <property type="component" value="Unassembled WGS sequence"/>
</dbReference>
<evidence type="ECO:0000256" key="1">
    <source>
        <dbReference type="ARBA" id="ARBA00038215"/>
    </source>
</evidence>
<accession>A0AAD7BM19</accession>
<dbReference type="Pfam" id="PF00144">
    <property type="entry name" value="Beta-lactamase"/>
    <property type="match status" value="1"/>
</dbReference>
<dbReference type="Gene3D" id="3.40.710.10">
    <property type="entry name" value="DD-peptidase/beta-lactamase superfamily"/>
    <property type="match status" value="1"/>
</dbReference>